<evidence type="ECO:0000256" key="1">
    <source>
        <dbReference type="SAM" id="Coils"/>
    </source>
</evidence>
<sequence>MTHIVEATLLLSWLLCMELVLMQKIILAYKYRRLYRRIVTLFICGTANLISFTTIDKKEISGILAVFVLMGCSANGTQQTYVESIVYPWWNETSETWIWTARCAKDSCTYQGTFSYGRKALKHILSEMWSYEEQDNLFSRLCSFTSSGISREEFWILFQTSGLDYDIPVSVILGICLKYRLLSPSNSMSPGVDRTKMVDQLLLLFLLEDYAFSGDLWRLVMAHHIEIMQEAQLCKMQTQNCSSRVQFERELEFLEDKRDRAQLELSLYSQATDVFQLQLGCTFSRVGSGSLRQPDLVHMKCREWLSGISTGKSNSAGEGRLESTKDKVPAIVKEEPISIVSKLMTIYTMLVLPEVTQHPYHLVSTWVEECMEEYYMDDRAMEQMSLQMLILQVGDLSDVQAEQHFLEAQLSLMQSRLQHAQTEVELLSDTIQYLSESNTTLLTQKKAVDGLTPNSCSHNSPP</sequence>
<evidence type="ECO:0000313" key="3">
    <source>
        <dbReference type="Proteomes" id="UP000807769"/>
    </source>
</evidence>
<feature type="coiled-coil region" evidence="1">
    <location>
        <begin position="244"/>
        <end position="271"/>
    </location>
</feature>
<keyword evidence="1" id="KW-0175">Coiled coil</keyword>
<evidence type="ECO:0000313" key="2">
    <source>
        <dbReference type="EMBL" id="KAG1827579.1"/>
    </source>
</evidence>
<dbReference type="GeneID" id="64626275"/>
<dbReference type="AlphaFoldDB" id="A0A9P7JKU0"/>
<accession>A0A9P7JKU0</accession>
<proteinExistence type="predicted"/>
<protein>
    <submittedName>
        <fullName evidence="2">Uncharacterized protein</fullName>
    </submittedName>
</protein>
<reference evidence="2" key="1">
    <citation type="journal article" date="2020" name="New Phytol.">
        <title>Comparative genomics reveals dynamic genome evolution in host specialist ectomycorrhizal fungi.</title>
        <authorList>
            <person name="Lofgren L.A."/>
            <person name="Nguyen N.H."/>
            <person name="Vilgalys R."/>
            <person name="Ruytinx J."/>
            <person name="Liao H.L."/>
            <person name="Branco S."/>
            <person name="Kuo A."/>
            <person name="LaButti K."/>
            <person name="Lipzen A."/>
            <person name="Andreopoulos W."/>
            <person name="Pangilinan J."/>
            <person name="Riley R."/>
            <person name="Hundley H."/>
            <person name="Na H."/>
            <person name="Barry K."/>
            <person name="Grigoriev I.V."/>
            <person name="Stajich J.E."/>
            <person name="Kennedy P.G."/>
        </authorList>
    </citation>
    <scope>NUCLEOTIDE SEQUENCE</scope>
    <source>
        <strain evidence="2">MN1</strain>
    </source>
</reference>
<comment type="caution">
    <text evidence="2">The sequence shown here is derived from an EMBL/GenBank/DDBJ whole genome shotgun (WGS) entry which is preliminary data.</text>
</comment>
<keyword evidence="3" id="KW-1185">Reference proteome</keyword>
<dbReference type="EMBL" id="JABBWG010000001">
    <property type="protein sequence ID" value="KAG1827579.1"/>
    <property type="molecule type" value="Genomic_DNA"/>
</dbReference>
<name>A0A9P7JKU0_9AGAM</name>
<dbReference type="RefSeq" id="XP_041200426.1">
    <property type="nucleotide sequence ID" value="XM_041332258.1"/>
</dbReference>
<gene>
    <name evidence="2" type="ORF">BJ212DRAFT_1294811</name>
</gene>
<dbReference type="Proteomes" id="UP000807769">
    <property type="component" value="Unassembled WGS sequence"/>
</dbReference>
<organism evidence="2 3">
    <name type="scientific">Suillus subaureus</name>
    <dbReference type="NCBI Taxonomy" id="48587"/>
    <lineage>
        <taxon>Eukaryota</taxon>
        <taxon>Fungi</taxon>
        <taxon>Dikarya</taxon>
        <taxon>Basidiomycota</taxon>
        <taxon>Agaricomycotina</taxon>
        <taxon>Agaricomycetes</taxon>
        <taxon>Agaricomycetidae</taxon>
        <taxon>Boletales</taxon>
        <taxon>Suillineae</taxon>
        <taxon>Suillaceae</taxon>
        <taxon>Suillus</taxon>
    </lineage>
</organism>
<dbReference type="OrthoDB" id="2677977at2759"/>